<name>A0AAU9QIU1_9VIBR</name>
<evidence type="ECO:0008006" key="3">
    <source>
        <dbReference type="Google" id="ProtNLM"/>
    </source>
</evidence>
<evidence type="ECO:0000313" key="1">
    <source>
        <dbReference type="EMBL" id="CAH1584616.1"/>
    </source>
</evidence>
<dbReference type="Proteomes" id="UP001295462">
    <property type="component" value="Unassembled WGS sequence"/>
</dbReference>
<dbReference type="AlphaFoldDB" id="A0AAU9QIU1"/>
<dbReference type="EMBL" id="CAKMUD010000072">
    <property type="protein sequence ID" value="CAH1584616.1"/>
    <property type="molecule type" value="Genomic_DNA"/>
</dbReference>
<gene>
    <name evidence="1" type="ORF">THF1A12_20096</name>
</gene>
<proteinExistence type="predicted"/>
<sequence>MGLKQWCAARPHMRLSIFGLAMTTSLHNAFTLRLFMAYANYSF</sequence>
<comment type="caution">
    <text evidence="1">The sequence shown here is derived from an EMBL/GenBank/DDBJ whole genome shotgun (WGS) entry which is preliminary data.</text>
</comment>
<organism evidence="1 2">
    <name type="scientific">Vibrio jasicida</name>
    <dbReference type="NCBI Taxonomy" id="766224"/>
    <lineage>
        <taxon>Bacteria</taxon>
        <taxon>Pseudomonadati</taxon>
        <taxon>Pseudomonadota</taxon>
        <taxon>Gammaproteobacteria</taxon>
        <taxon>Vibrionales</taxon>
        <taxon>Vibrionaceae</taxon>
        <taxon>Vibrio</taxon>
    </lineage>
</organism>
<accession>A0AAU9QIU1</accession>
<protein>
    <recommendedName>
        <fullName evidence="3">MFS transporter</fullName>
    </recommendedName>
</protein>
<reference evidence="1" key="1">
    <citation type="submission" date="2022-01" db="EMBL/GenBank/DDBJ databases">
        <authorList>
            <person name="Lagorce A."/>
        </authorList>
    </citation>
    <scope>NUCLEOTIDE SEQUENCE</scope>
    <source>
        <strain evidence="1">Th15_F1_A12</strain>
    </source>
</reference>
<evidence type="ECO:0000313" key="2">
    <source>
        <dbReference type="Proteomes" id="UP001295462"/>
    </source>
</evidence>